<comment type="caution">
    <text evidence="1">The sequence shown here is derived from an EMBL/GenBank/DDBJ whole genome shotgun (WGS) entry which is preliminary data.</text>
</comment>
<dbReference type="PROSITE" id="PS51257">
    <property type="entry name" value="PROKAR_LIPOPROTEIN"/>
    <property type="match status" value="1"/>
</dbReference>
<protein>
    <submittedName>
        <fullName evidence="1">Uncharacterized protein</fullName>
    </submittedName>
</protein>
<dbReference type="Proteomes" id="UP001152320">
    <property type="component" value="Chromosome 20"/>
</dbReference>
<accession>A0A9Q1BF35</accession>
<gene>
    <name evidence="1" type="ORF">HOLleu_37899</name>
</gene>
<evidence type="ECO:0000313" key="1">
    <source>
        <dbReference type="EMBL" id="KAJ8022879.1"/>
    </source>
</evidence>
<dbReference type="EMBL" id="JAIZAY010000020">
    <property type="protein sequence ID" value="KAJ8022879.1"/>
    <property type="molecule type" value="Genomic_DNA"/>
</dbReference>
<name>A0A9Q1BF35_HOLLE</name>
<keyword evidence="2" id="KW-1185">Reference proteome</keyword>
<reference evidence="1" key="1">
    <citation type="submission" date="2021-10" db="EMBL/GenBank/DDBJ databases">
        <title>Tropical sea cucumber genome reveals ecological adaptation and Cuvierian tubules defense mechanism.</title>
        <authorList>
            <person name="Chen T."/>
        </authorList>
    </citation>
    <scope>NUCLEOTIDE SEQUENCE</scope>
    <source>
        <strain evidence="1">Nanhai2018</strain>
        <tissue evidence="1">Muscle</tissue>
    </source>
</reference>
<dbReference type="AlphaFoldDB" id="A0A9Q1BF35"/>
<sequence length="205" mass="23108">MAEIFDKVRPEVDHLDGVNLNNNNAVLLGCQKEDISRFPAIKPSTDDVNNSVDGTSKSVFRRQTQLNENERSFTYNCDGIKDGAVHFNFLCDSSPIPNIESNALNVSMGYEDSFKNELRKAMVTVAQNRENNGLLKKLRNKFLSRKKDRRLECTTIYCQCIETVVTNSTQPNEAARTNRYINSSVLSVLGRFVVDIFGCDLPDDT</sequence>
<proteinExistence type="predicted"/>
<evidence type="ECO:0000313" key="2">
    <source>
        <dbReference type="Proteomes" id="UP001152320"/>
    </source>
</evidence>
<organism evidence="1 2">
    <name type="scientific">Holothuria leucospilota</name>
    <name type="common">Black long sea cucumber</name>
    <name type="synonym">Mertensiothuria leucospilota</name>
    <dbReference type="NCBI Taxonomy" id="206669"/>
    <lineage>
        <taxon>Eukaryota</taxon>
        <taxon>Metazoa</taxon>
        <taxon>Echinodermata</taxon>
        <taxon>Eleutherozoa</taxon>
        <taxon>Echinozoa</taxon>
        <taxon>Holothuroidea</taxon>
        <taxon>Aspidochirotacea</taxon>
        <taxon>Aspidochirotida</taxon>
        <taxon>Holothuriidae</taxon>
        <taxon>Holothuria</taxon>
    </lineage>
</organism>